<accession>A0A1V2L7C1</accession>
<sequence length="601" mass="65751">MASLNDLFKELAVQADEGEYSAVFEQASDILKSAPHDLRALTHTVVALIHLERYLDALRFLKQYSQADPGNSLILEKLYVYYKLNLATELRTALDSIPESDNTKAILHLKAQFLYQQGNYAEALEIYRDLISQVDSRHPLYADLAINERAVLADGIASGSIVGTTQPSITDSPTSHDLIYNEAALALASGNTDKALSLLDEAEQLAAALDDEDELIPIQLQRAFVLFSLDRTEEAIEILHKVENLKSDDSLGSIVLSNNLVASSSTTPSAVFLLKELQFPNKINELSARLSAEQRCILWKNYYRLAVKAGKRVQLSTSDGADITGRVLSSLSKAGVSITDDNIKVQAKKALKYAKTVKTIPASIAAAQLNIQTGNLDAAVSALEVLPDESRLTPGISGTLLSLYATLSSEKKATSLFNDVTSAYKGKELTSMENTFLTTFYLHFLSHPELSSEAKEILNSLNTKNPSHIISAALHPTEPATNLTPLSDLTSSYTVEDLITEATSHLQSQFTTKIPPAKVTKKRANKKGRIPATFDAKVEPDPERWLPMKDRSYYKPKKGKKKNARDTQGGSADHTTEEALNTKQNSASSSAGQKKKKKGKK</sequence>
<evidence type="ECO:0000256" key="6">
    <source>
        <dbReference type="ARBA" id="ARBA00022824"/>
    </source>
</evidence>
<evidence type="ECO:0000259" key="11">
    <source>
        <dbReference type="Pfam" id="PF08492"/>
    </source>
</evidence>
<evidence type="ECO:0000256" key="8">
    <source>
        <dbReference type="ARBA" id="ARBA00023274"/>
    </source>
</evidence>
<feature type="compositionally biased region" description="Basic and acidic residues" evidence="10">
    <location>
        <begin position="536"/>
        <end position="553"/>
    </location>
</feature>
<evidence type="ECO:0000256" key="4">
    <source>
        <dbReference type="ARBA" id="ARBA00018350"/>
    </source>
</evidence>
<dbReference type="STRING" id="36022.A0A1V2L7C1"/>
<evidence type="ECO:0000256" key="9">
    <source>
        <dbReference type="PIRNR" id="PIRNR038922"/>
    </source>
</evidence>
<dbReference type="InterPro" id="IPR013699">
    <property type="entry name" value="Signal_recog_part_SRP72_RNA-bd"/>
</dbReference>
<protein>
    <recommendedName>
        <fullName evidence="4 9">Signal recognition particle subunit SRP72</fullName>
    </recommendedName>
</protein>
<keyword evidence="7 9" id="KW-0733">Signal recognition particle</keyword>
<evidence type="ECO:0000313" key="12">
    <source>
        <dbReference type="EMBL" id="ONH67799.1"/>
    </source>
</evidence>
<evidence type="ECO:0000256" key="3">
    <source>
        <dbReference type="ARBA" id="ARBA00007676"/>
    </source>
</evidence>
<dbReference type="OMA" id="NDMKVLA"/>
<dbReference type="InterPro" id="IPR011990">
    <property type="entry name" value="TPR-like_helical_dom_sf"/>
</dbReference>
<name>A0A1V2L7C1_CYBFA</name>
<evidence type="ECO:0000256" key="5">
    <source>
        <dbReference type="ARBA" id="ARBA00022490"/>
    </source>
</evidence>
<dbReference type="GO" id="GO:0005786">
    <property type="term" value="C:signal recognition particle, endoplasmic reticulum targeting"/>
    <property type="evidence" value="ECO:0007669"/>
    <property type="project" value="UniProtKB-UniRule"/>
</dbReference>
<dbReference type="EMBL" id="MPUK01000004">
    <property type="protein sequence ID" value="ONH67799.1"/>
    <property type="molecule type" value="Genomic_DNA"/>
</dbReference>
<dbReference type="PANTHER" id="PTHR14094:SF9">
    <property type="entry name" value="SIGNAL RECOGNITION PARTICLE SUBUNIT SRP72"/>
    <property type="match status" value="1"/>
</dbReference>
<comment type="similarity">
    <text evidence="3 9">Belongs to the SRP72 family.</text>
</comment>
<dbReference type="SUPFAM" id="SSF48452">
    <property type="entry name" value="TPR-like"/>
    <property type="match status" value="2"/>
</dbReference>
<reference evidence="13" key="1">
    <citation type="journal article" date="2017" name="Genome Announc.">
        <title>Genome sequences of Cyberlindnera fabianii 65, Pichia kudriavzevii 129, and Saccharomyces cerevisiae 131 isolated from fermented masau fruits in Zimbabwe.</title>
        <authorList>
            <person name="van Rijswijck I.M.H."/>
            <person name="Derks M.F.L."/>
            <person name="Abee T."/>
            <person name="de Ridder D."/>
            <person name="Smid E.J."/>
        </authorList>
    </citation>
    <scope>NUCLEOTIDE SEQUENCE [LARGE SCALE GENOMIC DNA]</scope>
    <source>
        <strain evidence="13">65</strain>
    </source>
</reference>
<keyword evidence="13" id="KW-1185">Reference proteome</keyword>
<evidence type="ECO:0000256" key="1">
    <source>
        <dbReference type="ARBA" id="ARBA00004240"/>
    </source>
</evidence>
<dbReference type="GO" id="GO:0005783">
    <property type="term" value="C:endoplasmic reticulum"/>
    <property type="evidence" value="ECO:0007669"/>
    <property type="project" value="UniProtKB-SubCell"/>
</dbReference>
<gene>
    <name evidence="12" type="ORF">BON22_2351</name>
</gene>
<dbReference type="Pfam" id="PF17004">
    <property type="entry name" value="SRP_TPR_like"/>
    <property type="match status" value="1"/>
</dbReference>
<feature type="compositionally biased region" description="Low complexity" evidence="10">
    <location>
        <begin position="583"/>
        <end position="592"/>
    </location>
</feature>
<feature type="domain" description="Signal recognition particle SRP72 subunit RNA-binding" evidence="11">
    <location>
        <begin position="507"/>
        <end position="556"/>
    </location>
</feature>
<organism evidence="12 13">
    <name type="scientific">Cyberlindnera fabianii</name>
    <name type="common">Yeast</name>
    <name type="synonym">Hansenula fabianii</name>
    <dbReference type="NCBI Taxonomy" id="36022"/>
    <lineage>
        <taxon>Eukaryota</taxon>
        <taxon>Fungi</taxon>
        <taxon>Dikarya</taxon>
        <taxon>Ascomycota</taxon>
        <taxon>Saccharomycotina</taxon>
        <taxon>Saccharomycetes</taxon>
        <taxon>Phaffomycetales</taxon>
        <taxon>Phaffomycetaceae</taxon>
        <taxon>Cyberlindnera</taxon>
    </lineage>
</organism>
<dbReference type="InterPro" id="IPR026270">
    <property type="entry name" value="SRP72"/>
</dbReference>
<comment type="function">
    <text evidence="9">Component of the signal recognition particle (SRP) complex, a ribonucleoprotein complex that mediates the cotranslational targeting of secretory and membrane proteins to the endoplasmic reticulum (ER).</text>
</comment>
<evidence type="ECO:0000313" key="13">
    <source>
        <dbReference type="Proteomes" id="UP000189513"/>
    </source>
</evidence>
<proteinExistence type="inferred from homology"/>
<keyword evidence="5 9" id="KW-0963">Cytoplasm</keyword>
<dbReference type="GO" id="GO:0006614">
    <property type="term" value="P:SRP-dependent cotranslational protein targeting to membrane"/>
    <property type="evidence" value="ECO:0007669"/>
    <property type="project" value="UniProtKB-UniRule"/>
</dbReference>
<keyword evidence="8 9" id="KW-0687">Ribonucleoprotein</keyword>
<dbReference type="PIRSF" id="PIRSF038922">
    <property type="entry name" value="SRP72"/>
    <property type="match status" value="1"/>
</dbReference>
<dbReference type="InterPro" id="IPR031545">
    <property type="entry name" value="SRP72_TPR-like"/>
</dbReference>
<dbReference type="VEuPathDB" id="FungiDB:BON22_2351"/>
<feature type="compositionally biased region" description="Basic residues" evidence="10">
    <location>
        <begin position="554"/>
        <end position="563"/>
    </location>
</feature>
<comment type="caution">
    <text evidence="12">The sequence shown here is derived from an EMBL/GenBank/DDBJ whole genome shotgun (WGS) entry which is preliminary data.</text>
</comment>
<evidence type="ECO:0000256" key="2">
    <source>
        <dbReference type="ARBA" id="ARBA00004496"/>
    </source>
</evidence>
<dbReference type="AlphaFoldDB" id="A0A1V2L7C1"/>
<dbReference type="PANTHER" id="PTHR14094">
    <property type="entry name" value="SIGNAL RECOGNITION PARTICLE 72"/>
    <property type="match status" value="1"/>
</dbReference>
<evidence type="ECO:0000256" key="7">
    <source>
        <dbReference type="ARBA" id="ARBA00023135"/>
    </source>
</evidence>
<feature type="compositionally biased region" description="Basic residues" evidence="10">
    <location>
        <begin position="519"/>
        <end position="529"/>
    </location>
</feature>
<keyword evidence="6" id="KW-0256">Endoplasmic reticulum</keyword>
<evidence type="ECO:0000256" key="10">
    <source>
        <dbReference type="SAM" id="MobiDB-lite"/>
    </source>
</evidence>
<dbReference type="GO" id="GO:0008312">
    <property type="term" value="F:7S RNA binding"/>
    <property type="evidence" value="ECO:0007669"/>
    <property type="project" value="InterPro"/>
</dbReference>
<dbReference type="GO" id="GO:0043022">
    <property type="term" value="F:ribosome binding"/>
    <property type="evidence" value="ECO:0007669"/>
    <property type="project" value="TreeGrafter"/>
</dbReference>
<dbReference type="Pfam" id="PF08492">
    <property type="entry name" value="SRP72"/>
    <property type="match status" value="1"/>
</dbReference>
<comment type="subcellular location">
    <subcellularLocation>
        <location evidence="2 9">Cytoplasm</location>
    </subcellularLocation>
    <subcellularLocation>
        <location evidence="1">Endoplasmic reticulum</location>
    </subcellularLocation>
</comment>
<feature type="region of interest" description="Disordered" evidence="10">
    <location>
        <begin position="517"/>
        <end position="601"/>
    </location>
</feature>
<dbReference type="Gene3D" id="1.25.40.10">
    <property type="entry name" value="Tetratricopeptide repeat domain"/>
    <property type="match status" value="2"/>
</dbReference>
<dbReference type="Proteomes" id="UP000189513">
    <property type="component" value="Unassembled WGS sequence"/>
</dbReference>